<sequence>MTTMRRLACVLLLCAPAASAFGQAASTVAPPDAGPAMTSCGPAGDLGRPRVGLVLGGGGARGFAHVAVLKELERQRIPVDCIAGTSMGALIGGLYASGMSADRIEKELRAMNWTQMFNDRVERPERSFRRKRDDDLALIAGKPGIGNDGIKIAPGVLSGERVLLLLERLTQPVATRRHFDDLPIPFRAVATDLNSGQPVVLEDGNLALAMRASMSIPAVFRPVQRGEQLLVDGGLANQVPVDVVRAMGAERVIAVDVSTPLLKLDEGASPFEIVDQISGFMTVGSAKAQIATLGPDDVLVRPALGVEVGTASFDKLDEAMRIGEASLDAARPKLAALALGAEPYRAQVATRPAIDSAPPVIAFVRLDNRSRYADEVLLSKIDIAPGQPLDTERLQRNLQRIYGLDTLDLVTYDLVQEDAGTGVVVTVIPHSYGPNYLETGLSLYSDFGGDFFFNLRAGVLRAPLNPQGGEVRGLLQIGDEPGLLVDYYQPLGVQGKYFFGAAAGVESPKFSVYDPVTGKRTASYRAPNWGGELSFGREYGNHGAATLTLRRREGKAELELGDPLFEDLSYDQGEAELALVYDRIDSTYLPRAGTYAVLSGLVSREALGADANFVQRNFDLIHAQAIGKHSGFVGFRYHDSDDDFIPIQSKFRLGGLTRFAGYRPNERLVDNYALAYGGYTYELGRVLSRPAVLGGTLEYGQSWLAGQDLGDGEAELHGSVYFGFDSWIGPMQFGYGIREGGEGIFLLEVGRPR</sequence>
<comment type="caution">
    <text evidence="9">The sequence shown here is derived from an EMBL/GenBank/DDBJ whole genome shotgun (WGS) entry which is preliminary data.</text>
</comment>
<feature type="short sequence motif" description="DGA/G" evidence="6">
    <location>
        <begin position="232"/>
        <end position="234"/>
    </location>
</feature>
<feature type="chain" id="PRO_5023049077" evidence="7">
    <location>
        <begin position="21"/>
        <end position="753"/>
    </location>
</feature>
<keyword evidence="7" id="KW-0732">Signal</keyword>
<evidence type="ECO:0000256" key="7">
    <source>
        <dbReference type="SAM" id="SignalP"/>
    </source>
</evidence>
<evidence type="ECO:0000313" key="10">
    <source>
        <dbReference type="Proteomes" id="UP000305760"/>
    </source>
</evidence>
<dbReference type="GO" id="GO:0019867">
    <property type="term" value="C:outer membrane"/>
    <property type="evidence" value="ECO:0007669"/>
    <property type="project" value="InterPro"/>
</dbReference>
<dbReference type="Pfam" id="PF01734">
    <property type="entry name" value="Patatin"/>
    <property type="match status" value="1"/>
</dbReference>
<dbReference type="InterPro" id="IPR002641">
    <property type="entry name" value="PNPLA_dom"/>
</dbReference>
<accession>A0A5C4RQG5</accession>
<evidence type="ECO:0000259" key="8">
    <source>
        <dbReference type="PROSITE" id="PS51635"/>
    </source>
</evidence>
<keyword evidence="5" id="KW-0472">Membrane</keyword>
<proteinExistence type="predicted"/>
<dbReference type="RefSeq" id="WP_139449397.1">
    <property type="nucleotide sequence ID" value="NZ_SMDR01000003.1"/>
</dbReference>
<evidence type="ECO:0000256" key="3">
    <source>
        <dbReference type="ARBA" id="ARBA00022963"/>
    </source>
</evidence>
<dbReference type="PANTHER" id="PTHR14226">
    <property type="entry name" value="NEUROPATHY TARGET ESTERASE/SWISS CHEESE D.MELANOGASTER"/>
    <property type="match status" value="1"/>
</dbReference>
<dbReference type="InterPro" id="IPR000184">
    <property type="entry name" value="Bac_surfAg_D15"/>
</dbReference>
<dbReference type="InterPro" id="IPR050301">
    <property type="entry name" value="NTE"/>
</dbReference>
<feature type="active site" description="Proton acceptor" evidence="6">
    <location>
        <position position="232"/>
    </location>
</feature>
<keyword evidence="2 6" id="KW-0378">Hydrolase</keyword>
<evidence type="ECO:0000256" key="6">
    <source>
        <dbReference type="PROSITE-ProRule" id="PRU01161"/>
    </source>
</evidence>
<keyword evidence="4 6" id="KW-0443">Lipid metabolism</keyword>
<dbReference type="GO" id="GO:0016787">
    <property type="term" value="F:hydrolase activity"/>
    <property type="evidence" value="ECO:0007669"/>
    <property type="project" value="UniProtKB-UniRule"/>
</dbReference>
<protein>
    <submittedName>
        <fullName evidence="9">Patatin</fullName>
    </submittedName>
</protein>
<evidence type="ECO:0000313" key="9">
    <source>
        <dbReference type="EMBL" id="TNJ33179.1"/>
    </source>
</evidence>
<dbReference type="Pfam" id="PF01103">
    <property type="entry name" value="Omp85"/>
    <property type="match status" value="1"/>
</dbReference>
<dbReference type="Gene3D" id="2.40.160.50">
    <property type="entry name" value="membrane protein fhac: a member of the omp85/tpsb transporter family"/>
    <property type="match status" value="1"/>
</dbReference>
<dbReference type="OrthoDB" id="5290098at2"/>
<dbReference type="InterPro" id="IPR016035">
    <property type="entry name" value="Acyl_Trfase/lysoPLipase"/>
</dbReference>
<dbReference type="AlphaFoldDB" id="A0A5C4RQG5"/>
<name>A0A5C4RQG5_9GAMM</name>
<dbReference type="PROSITE" id="PS51635">
    <property type="entry name" value="PNPLA"/>
    <property type="match status" value="1"/>
</dbReference>
<dbReference type="CDD" id="cd07205">
    <property type="entry name" value="Pat_PNPLA6_PNPLA7_NTE1_like"/>
    <property type="match status" value="1"/>
</dbReference>
<dbReference type="Gene3D" id="3.10.20.310">
    <property type="entry name" value="membrane protein fhac"/>
    <property type="match status" value="1"/>
</dbReference>
<dbReference type="EMBL" id="SMDR01000003">
    <property type="protein sequence ID" value="TNJ33179.1"/>
    <property type="molecule type" value="Genomic_DNA"/>
</dbReference>
<evidence type="ECO:0000256" key="1">
    <source>
        <dbReference type="ARBA" id="ARBA00004370"/>
    </source>
</evidence>
<gene>
    <name evidence="9" type="ORF">E1B00_12825</name>
</gene>
<keyword evidence="10" id="KW-1185">Reference proteome</keyword>
<feature type="signal peptide" evidence="7">
    <location>
        <begin position="1"/>
        <end position="20"/>
    </location>
</feature>
<dbReference type="GO" id="GO:0016042">
    <property type="term" value="P:lipid catabolic process"/>
    <property type="evidence" value="ECO:0007669"/>
    <property type="project" value="UniProtKB-UniRule"/>
</dbReference>
<dbReference type="PANTHER" id="PTHR14226:SF29">
    <property type="entry name" value="NEUROPATHY TARGET ESTERASE SWS"/>
    <property type="match status" value="1"/>
</dbReference>
<evidence type="ECO:0000256" key="4">
    <source>
        <dbReference type="ARBA" id="ARBA00023098"/>
    </source>
</evidence>
<dbReference type="Proteomes" id="UP000305760">
    <property type="component" value="Unassembled WGS sequence"/>
</dbReference>
<organism evidence="9 10">
    <name type="scientific">Arenimonas terrae</name>
    <dbReference type="NCBI Taxonomy" id="2546226"/>
    <lineage>
        <taxon>Bacteria</taxon>
        <taxon>Pseudomonadati</taxon>
        <taxon>Pseudomonadota</taxon>
        <taxon>Gammaproteobacteria</taxon>
        <taxon>Lysobacterales</taxon>
        <taxon>Lysobacteraceae</taxon>
        <taxon>Arenimonas</taxon>
    </lineage>
</organism>
<dbReference type="Gene3D" id="3.40.1090.10">
    <property type="entry name" value="Cytosolic phospholipase A2 catalytic domain"/>
    <property type="match status" value="2"/>
</dbReference>
<feature type="domain" description="PNPLA" evidence="8">
    <location>
        <begin position="53"/>
        <end position="245"/>
    </location>
</feature>
<reference evidence="9 10" key="1">
    <citation type="submission" date="2019-03" db="EMBL/GenBank/DDBJ databases">
        <title>Arenimonas daejeonensis sp. nov., isolated from compost.</title>
        <authorList>
            <person name="Jeon C.O."/>
        </authorList>
    </citation>
    <scope>NUCLEOTIDE SEQUENCE [LARGE SCALE GENOMIC DNA]</scope>
    <source>
        <strain evidence="9 10">R29</strain>
    </source>
</reference>
<feature type="short sequence motif" description="GXSXG" evidence="6">
    <location>
        <begin position="84"/>
        <end position="88"/>
    </location>
</feature>
<evidence type="ECO:0000256" key="5">
    <source>
        <dbReference type="ARBA" id="ARBA00023136"/>
    </source>
</evidence>
<comment type="subcellular location">
    <subcellularLocation>
        <location evidence="1">Membrane</location>
    </subcellularLocation>
</comment>
<feature type="active site" description="Nucleophile" evidence="6">
    <location>
        <position position="86"/>
    </location>
</feature>
<dbReference type="SUPFAM" id="SSF52151">
    <property type="entry name" value="FabD/lysophospholipase-like"/>
    <property type="match status" value="1"/>
</dbReference>
<feature type="short sequence motif" description="GXGXXG" evidence="6">
    <location>
        <begin position="57"/>
        <end position="62"/>
    </location>
</feature>
<keyword evidence="3 6" id="KW-0442">Lipid degradation</keyword>
<evidence type="ECO:0000256" key="2">
    <source>
        <dbReference type="ARBA" id="ARBA00022801"/>
    </source>
</evidence>